<feature type="region of interest" description="Disordered" evidence="1">
    <location>
        <begin position="79"/>
        <end position="102"/>
    </location>
</feature>
<dbReference type="RefSeq" id="WP_106193897.1">
    <property type="nucleotide sequence ID" value="NZ_PVTF01000014.1"/>
</dbReference>
<keyword evidence="3" id="KW-1185">Reference proteome</keyword>
<proteinExistence type="predicted"/>
<sequence length="115" mass="13077">MDDWMTDEHKAAALEGWLANPSAQEYARAVQREERMRADAAEVGRILAEMRGLRDDTILAAVPKRRPLCVHRWTDGANHTHECNRHRGDHGASSESLKEYPHRCRACGAETSREE</sequence>
<protein>
    <submittedName>
        <fullName evidence="2">Uncharacterized protein</fullName>
    </submittedName>
</protein>
<organism evidence="2 3">
    <name type="scientific">Umezawaea tangerina</name>
    <dbReference type="NCBI Taxonomy" id="84725"/>
    <lineage>
        <taxon>Bacteria</taxon>
        <taxon>Bacillati</taxon>
        <taxon>Actinomycetota</taxon>
        <taxon>Actinomycetes</taxon>
        <taxon>Pseudonocardiales</taxon>
        <taxon>Pseudonocardiaceae</taxon>
        <taxon>Umezawaea</taxon>
    </lineage>
</organism>
<dbReference type="AlphaFoldDB" id="A0A2T0SPS4"/>
<reference evidence="2 3" key="1">
    <citation type="submission" date="2018-03" db="EMBL/GenBank/DDBJ databases">
        <title>Genomic Encyclopedia of Archaeal and Bacterial Type Strains, Phase II (KMG-II): from individual species to whole genera.</title>
        <authorList>
            <person name="Goeker M."/>
        </authorList>
    </citation>
    <scope>NUCLEOTIDE SEQUENCE [LARGE SCALE GENOMIC DNA]</scope>
    <source>
        <strain evidence="2 3">DSM 44720</strain>
    </source>
</reference>
<comment type="caution">
    <text evidence="2">The sequence shown here is derived from an EMBL/GenBank/DDBJ whole genome shotgun (WGS) entry which is preliminary data.</text>
</comment>
<accession>A0A2T0SPS4</accession>
<gene>
    <name evidence="2" type="ORF">CLV43_114281</name>
</gene>
<dbReference type="Proteomes" id="UP000239494">
    <property type="component" value="Unassembled WGS sequence"/>
</dbReference>
<evidence type="ECO:0000256" key="1">
    <source>
        <dbReference type="SAM" id="MobiDB-lite"/>
    </source>
</evidence>
<dbReference type="EMBL" id="PVTF01000014">
    <property type="protein sequence ID" value="PRY35363.1"/>
    <property type="molecule type" value="Genomic_DNA"/>
</dbReference>
<name>A0A2T0SPS4_9PSEU</name>
<evidence type="ECO:0000313" key="3">
    <source>
        <dbReference type="Proteomes" id="UP000239494"/>
    </source>
</evidence>
<evidence type="ECO:0000313" key="2">
    <source>
        <dbReference type="EMBL" id="PRY35363.1"/>
    </source>
</evidence>